<keyword evidence="6 8" id="KW-0408">Iron</keyword>
<accession>A0A8H6NMD7</accession>
<evidence type="ECO:0000313" key="10">
    <source>
        <dbReference type="EMBL" id="KAF6838982.1"/>
    </source>
</evidence>
<keyword evidence="3 8" id="KW-0349">Heme</keyword>
<evidence type="ECO:0000313" key="11">
    <source>
        <dbReference type="Proteomes" id="UP000639643"/>
    </source>
</evidence>
<dbReference type="Proteomes" id="UP000639643">
    <property type="component" value="Unassembled WGS sequence"/>
</dbReference>
<dbReference type="InterPro" id="IPR001128">
    <property type="entry name" value="Cyt_P450"/>
</dbReference>
<dbReference type="InterPro" id="IPR017972">
    <property type="entry name" value="Cyt_P450_CS"/>
</dbReference>
<dbReference type="InterPro" id="IPR002401">
    <property type="entry name" value="Cyt_P450_E_grp-I"/>
</dbReference>
<dbReference type="Gene3D" id="1.10.630.10">
    <property type="entry name" value="Cytochrome P450"/>
    <property type="match status" value="1"/>
</dbReference>
<keyword evidence="5 9" id="KW-0560">Oxidoreductase</keyword>
<dbReference type="GO" id="GO:0016705">
    <property type="term" value="F:oxidoreductase activity, acting on paired donors, with incorporation or reduction of molecular oxygen"/>
    <property type="evidence" value="ECO:0007669"/>
    <property type="project" value="InterPro"/>
</dbReference>
<dbReference type="GO" id="GO:0020037">
    <property type="term" value="F:heme binding"/>
    <property type="evidence" value="ECO:0007669"/>
    <property type="project" value="InterPro"/>
</dbReference>
<dbReference type="PROSITE" id="PS00086">
    <property type="entry name" value="CYTOCHROME_P450"/>
    <property type="match status" value="1"/>
</dbReference>
<keyword evidence="11" id="KW-1185">Reference proteome</keyword>
<evidence type="ECO:0000256" key="4">
    <source>
        <dbReference type="ARBA" id="ARBA00022723"/>
    </source>
</evidence>
<comment type="caution">
    <text evidence="10">The sequence shown here is derived from an EMBL/GenBank/DDBJ whole genome shotgun (WGS) entry which is preliminary data.</text>
</comment>
<keyword evidence="7 9" id="KW-0503">Monooxygenase</keyword>
<dbReference type="PANTHER" id="PTHR24305">
    <property type="entry name" value="CYTOCHROME P450"/>
    <property type="match status" value="1"/>
</dbReference>
<evidence type="ECO:0000256" key="1">
    <source>
        <dbReference type="ARBA" id="ARBA00001971"/>
    </source>
</evidence>
<protein>
    <submittedName>
        <fullName evidence="10">Isotrichodermin C-15 hydroxylase 17</fullName>
    </submittedName>
</protein>
<organism evidence="10 11">
    <name type="scientific">Colletotrichum musicola</name>
    <dbReference type="NCBI Taxonomy" id="2175873"/>
    <lineage>
        <taxon>Eukaryota</taxon>
        <taxon>Fungi</taxon>
        <taxon>Dikarya</taxon>
        <taxon>Ascomycota</taxon>
        <taxon>Pezizomycotina</taxon>
        <taxon>Sordariomycetes</taxon>
        <taxon>Hypocreomycetidae</taxon>
        <taxon>Glomerellales</taxon>
        <taxon>Glomerellaceae</taxon>
        <taxon>Colletotrichum</taxon>
        <taxon>Colletotrichum orchidearum species complex</taxon>
    </lineage>
</organism>
<evidence type="ECO:0000256" key="7">
    <source>
        <dbReference type="ARBA" id="ARBA00023033"/>
    </source>
</evidence>
<evidence type="ECO:0000256" key="5">
    <source>
        <dbReference type="ARBA" id="ARBA00023002"/>
    </source>
</evidence>
<dbReference type="GO" id="GO:0004497">
    <property type="term" value="F:monooxygenase activity"/>
    <property type="evidence" value="ECO:0007669"/>
    <property type="project" value="UniProtKB-KW"/>
</dbReference>
<dbReference type="SUPFAM" id="SSF48264">
    <property type="entry name" value="Cytochrome P450"/>
    <property type="match status" value="1"/>
</dbReference>
<gene>
    <name evidence="10" type="ORF">CMUS01_04443</name>
</gene>
<dbReference type="PRINTS" id="PR00463">
    <property type="entry name" value="EP450I"/>
</dbReference>
<comment type="cofactor">
    <cofactor evidence="1 8">
        <name>heme</name>
        <dbReference type="ChEBI" id="CHEBI:30413"/>
    </cofactor>
</comment>
<dbReference type="AlphaFoldDB" id="A0A8H6NMD7"/>
<evidence type="ECO:0000256" key="6">
    <source>
        <dbReference type="ARBA" id="ARBA00023004"/>
    </source>
</evidence>
<keyword evidence="4 8" id="KW-0479">Metal-binding</keyword>
<dbReference type="InterPro" id="IPR050121">
    <property type="entry name" value="Cytochrome_P450_monoxygenase"/>
</dbReference>
<evidence type="ECO:0000256" key="3">
    <source>
        <dbReference type="ARBA" id="ARBA00022617"/>
    </source>
</evidence>
<dbReference type="OrthoDB" id="1470350at2759"/>
<evidence type="ECO:0000256" key="8">
    <source>
        <dbReference type="PIRSR" id="PIRSR602401-1"/>
    </source>
</evidence>
<evidence type="ECO:0000256" key="9">
    <source>
        <dbReference type="RuleBase" id="RU000461"/>
    </source>
</evidence>
<dbReference type="PRINTS" id="PR00385">
    <property type="entry name" value="P450"/>
</dbReference>
<dbReference type="EMBL" id="WIGM01000120">
    <property type="protein sequence ID" value="KAF6838982.1"/>
    <property type="molecule type" value="Genomic_DNA"/>
</dbReference>
<feature type="binding site" description="axial binding residue" evidence="8">
    <location>
        <position position="487"/>
    </location>
    <ligand>
        <name>heme</name>
        <dbReference type="ChEBI" id="CHEBI:30413"/>
    </ligand>
    <ligandPart>
        <name>Fe</name>
        <dbReference type="ChEBI" id="CHEBI:18248"/>
    </ligandPart>
</feature>
<reference evidence="10" key="1">
    <citation type="journal article" date="2020" name="Phytopathology">
        <title>Genome Sequence Resources of Colletotrichum truncatum, C. plurivorum, C. musicola, and C. sojae: Four Species Pathogenic to Soybean (Glycine max).</title>
        <authorList>
            <person name="Rogerio F."/>
            <person name="Boufleur T.R."/>
            <person name="Ciampi-Guillardi M."/>
            <person name="Sukno S.A."/>
            <person name="Thon M.R."/>
            <person name="Massola Junior N.S."/>
            <person name="Baroncelli R."/>
        </authorList>
    </citation>
    <scope>NUCLEOTIDE SEQUENCE</scope>
    <source>
        <strain evidence="10">LFN0074</strain>
    </source>
</reference>
<name>A0A8H6NMD7_9PEZI</name>
<evidence type="ECO:0000256" key="2">
    <source>
        <dbReference type="ARBA" id="ARBA00010617"/>
    </source>
</evidence>
<dbReference type="Pfam" id="PF00067">
    <property type="entry name" value="p450"/>
    <property type="match status" value="1"/>
</dbReference>
<comment type="similarity">
    <text evidence="2 9">Belongs to the cytochrome P450 family.</text>
</comment>
<dbReference type="GO" id="GO:0005506">
    <property type="term" value="F:iron ion binding"/>
    <property type="evidence" value="ECO:0007669"/>
    <property type="project" value="InterPro"/>
</dbReference>
<sequence length="544" mass="60932">MDSFKGFLYIDLPAKLHAALANAEGDGDGSGTLISHVTAAIDGWSATGAAWAVGGAWLLWQLWGYIYNVFFHPCSKFPGPVLFGMSQVPNLYYSWLGTRHLKVMELHKRYGDAVRIAPAFVSIQTPSAVKALYETGSRFEKGMFYTRGPIEKQALISIASATEKHVHARKKRLISHAFSDAALRSYEGILVEKVGLLCRQLQDAGSFDGEFKNMSRWFSYLTYDVMGKLVFDHEYNMLTGDDDHFILDVIDAFQHGQVILGTVPRIEQWGLAPLLFVKVMSSIMKFRKYVDSQVTQRIADEKAGNGSDDIFRLLLNHRDTVTGEHMDFKELSDEAVVLIIAGDHVVASDTTATALAASCFYFARYPECYRKVQAEVRDAFPSPDDIKNGPKMMGCRYLRACVEEALRMCPVVPGHLPRETPVDTLVDGHVVPARAYVGVPGWSMHRHEAYFPDPTIFRPERWLEGTDDDIARLRSVHFPFSKGPRACIGKNLAYNTIYLALSRIAQMYDIESRDPLPLEFHVKDHFAAGGKEGPYLKFTPAVGR</sequence>
<proteinExistence type="inferred from homology"/>
<dbReference type="PANTHER" id="PTHR24305:SF237">
    <property type="entry name" value="CYTOCHROME P450 MONOOXYGENASE ATNE-RELATED"/>
    <property type="match status" value="1"/>
</dbReference>
<dbReference type="InterPro" id="IPR036396">
    <property type="entry name" value="Cyt_P450_sf"/>
</dbReference>
<dbReference type="CDD" id="cd11061">
    <property type="entry name" value="CYP67-like"/>
    <property type="match status" value="1"/>
</dbReference>